<dbReference type="AlphaFoldDB" id="A0A0E9RVF5"/>
<reference evidence="1" key="2">
    <citation type="journal article" date="2015" name="Fish Shellfish Immunol.">
        <title>Early steps in the European eel (Anguilla anguilla)-Vibrio vulnificus interaction in the gills: Role of the RtxA13 toxin.</title>
        <authorList>
            <person name="Callol A."/>
            <person name="Pajuelo D."/>
            <person name="Ebbesson L."/>
            <person name="Teles M."/>
            <person name="MacKenzie S."/>
            <person name="Amaro C."/>
        </authorList>
    </citation>
    <scope>NUCLEOTIDE SEQUENCE</scope>
</reference>
<reference evidence="1" key="1">
    <citation type="submission" date="2014-11" db="EMBL/GenBank/DDBJ databases">
        <authorList>
            <person name="Amaro Gonzalez C."/>
        </authorList>
    </citation>
    <scope>NUCLEOTIDE SEQUENCE</scope>
</reference>
<protein>
    <submittedName>
        <fullName evidence="1">Uncharacterized protein</fullName>
    </submittedName>
</protein>
<accession>A0A0E9RVF5</accession>
<name>A0A0E9RVF5_ANGAN</name>
<organism evidence="1">
    <name type="scientific">Anguilla anguilla</name>
    <name type="common">European freshwater eel</name>
    <name type="synonym">Muraena anguilla</name>
    <dbReference type="NCBI Taxonomy" id="7936"/>
    <lineage>
        <taxon>Eukaryota</taxon>
        <taxon>Metazoa</taxon>
        <taxon>Chordata</taxon>
        <taxon>Craniata</taxon>
        <taxon>Vertebrata</taxon>
        <taxon>Euteleostomi</taxon>
        <taxon>Actinopterygii</taxon>
        <taxon>Neopterygii</taxon>
        <taxon>Teleostei</taxon>
        <taxon>Anguilliformes</taxon>
        <taxon>Anguillidae</taxon>
        <taxon>Anguilla</taxon>
    </lineage>
</organism>
<evidence type="ECO:0000313" key="1">
    <source>
        <dbReference type="EMBL" id="JAH32475.1"/>
    </source>
</evidence>
<sequence>MSPQCLNTSCLFYTSS</sequence>
<dbReference type="EMBL" id="GBXM01076102">
    <property type="protein sequence ID" value="JAH32475.1"/>
    <property type="molecule type" value="Transcribed_RNA"/>
</dbReference>
<proteinExistence type="predicted"/>